<dbReference type="Gene3D" id="1.10.730.10">
    <property type="entry name" value="Isoleucyl-tRNA Synthetase, Domain 1"/>
    <property type="match status" value="2"/>
</dbReference>
<dbReference type="FunFam" id="3.40.50.620:FF:000003">
    <property type="entry name" value="Leucine--tRNA ligase"/>
    <property type="match status" value="1"/>
</dbReference>
<evidence type="ECO:0000259" key="12">
    <source>
        <dbReference type="Pfam" id="PF00133"/>
    </source>
</evidence>
<dbReference type="InterPro" id="IPR002302">
    <property type="entry name" value="Leu-tRNA-ligase"/>
</dbReference>
<dbReference type="Pfam" id="PF09334">
    <property type="entry name" value="tRNA-synt_1g"/>
    <property type="match status" value="1"/>
</dbReference>
<dbReference type="Proteomes" id="UP001152885">
    <property type="component" value="Unassembled WGS sequence"/>
</dbReference>
<feature type="domain" description="Leucyl-tRNA synthetase editing" evidence="15">
    <location>
        <begin position="265"/>
        <end position="440"/>
    </location>
</feature>
<dbReference type="GO" id="GO:0005759">
    <property type="term" value="C:mitochondrial matrix"/>
    <property type="evidence" value="ECO:0007669"/>
    <property type="project" value="UniProtKB-SubCell"/>
</dbReference>
<keyword evidence="6 11" id="KW-0067">ATP-binding</keyword>
<dbReference type="InterPro" id="IPR009080">
    <property type="entry name" value="tRNAsynth_Ia_anticodon-bd"/>
</dbReference>
<feature type="domain" description="Aminoacyl-tRNA synthetase class Ia" evidence="12">
    <location>
        <begin position="675"/>
        <end position="715"/>
    </location>
</feature>
<keyword evidence="5 11" id="KW-0547">Nucleotide-binding</keyword>
<comment type="caution">
    <text evidence="16">The sequence shown here is derived from an EMBL/GenBank/DDBJ whole genome shotgun (WGS) entry which is preliminary data.</text>
</comment>
<dbReference type="Pfam" id="PF13603">
    <property type="entry name" value="tRNA-synt_1_2"/>
    <property type="match status" value="1"/>
</dbReference>
<keyword evidence="7 11" id="KW-0648">Protein biosynthesis</keyword>
<dbReference type="OrthoDB" id="15954at2759"/>
<evidence type="ECO:0000256" key="2">
    <source>
        <dbReference type="ARBA" id="ARBA00005594"/>
    </source>
</evidence>
<evidence type="ECO:0000256" key="1">
    <source>
        <dbReference type="ARBA" id="ARBA00004305"/>
    </source>
</evidence>
<dbReference type="GO" id="GO:0005524">
    <property type="term" value="F:ATP binding"/>
    <property type="evidence" value="ECO:0007669"/>
    <property type="project" value="UniProtKB-KW"/>
</dbReference>
<feature type="domain" description="Aminoacyl-tRNA synthetase class Ia" evidence="12">
    <location>
        <begin position="475"/>
        <end position="634"/>
    </location>
</feature>
<name>A0A9W4XCJ1_9ASCO</name>
<evidence type="ECO:0000256" key="10">
    <source>
        <dbReference type="ARBA" id="ARBA00047469"/>
    </source>
</evidence>
<dbReference type="GO" id="GO:0032543">
    <property type="term" value="P:mitochondrial translation"/>
    <property type="evidence" value="ECO:0007669"/>
    <property type="project" value="TreeGrafter"/>
</dbReference>
<comment type="catalytic activity">
    <reaction evidence="10">
        <text>tRNA(Leu) + L-leucine + ATP = L-leucyl-tRNA(Leu) + AMP + diphosphate</text>
        <dbReference type="Rhea" id="RHEA:11688"/>
        <dbReference type="Rhea" id="RHEA-COMP:9613"/>
        <dbReference type="Rhea" id="RHEA-COMP:9622"/>
        <dbReference type="ChEBI" id="CHEBI:30616"/>
        <dbReference type="ChEBI" id="CHEBI:33019"/>
        <dbReference type="ChEBI" id="CHEBI:57427"/>
        <dbReference type="ChEBI" id="CHEBI:78442"/>
        <dbReference type="ChEBI" id="CHEBI:78494"/>
        <dbReference type="ChEBI" id="CHEBI:456215"/>
        <dbReference type="EC" id="6.1.1.4"/>
    </reaction>
</comment>
<dbReference type="PANTHER" id="PTHR43740:SF2">
    <property type="entry name" value="LEUCINE--TRNA LIGASE, MITOCHONDRIAL"/>
    <property type="match status" value="1"/>
</dbReference>
<dbReference type="InterPro" id="IPR013155">
    <property type="entry name" value="M/V/L/I-tRNA-synth_anticd-bd"/>
</dbReference>
<dbReference type="InterPro" id="IPR001412">
    <property type="entry name" value="aa-tRNA-synth_I_CS"/>
</dbReference>
<protein>
    <recommendedName>
        <fullName evidence="3">leucine--tRNA ligase</fullName>
        <ecNumber evidence="3">6.1.1.4</ecNumber>
    </recommendedName>
    <alternativeName>
        <fullName evidence="9">Leucyl-tRNA synthetase</fullName>
    </alternativeName>
</protein>
<evidence type="ECO:0000256" key="3">
    <source>
        <dbReference type="ARBA" id="ARBA00013164"/>
    </source>
</evidence>
<evidence type="ECO:0000256" key="4">
    <source>
        <dbReference type="ARBA" id="ARBA00022598"/>
    </source>
</evidence>
<dbReference type="FunFam" id="3.40.50.620:FF:000100">
    <property type="entry name" value="probable leucine--tRNA ligase, mitochondrial"/>
    <property type="match status" value="1"/>
</dbReference>
<evidence type="ECO:0000313" key="17">
    <source>
        <dbReference type="Proteomes" id="UP001152885"/>
    </source>
</evidence>
<evidence type="ECO:0000259" key="13">
    <source>
        <dbReference type="Pfam" id="PF08264"/>
    </source>
</evidence>
<evidence type="ECO:0000256" key="5">
    <source>
        <dbReference type="ARBA" id="ARBA00022741"/>
    </source>
</evidence>
<evidence type="ECO:0000256" key="6">
    <source>
        <dbReference type="ARBA" id="ARBA00022840"/>
    </source>
</evidence>
<dbReference type="PRINTS" id="PR00985">
    <property type="entry name" value="TRNASYNTHLEU"/>
</dbReference>
<comment type="similarity">
    <text evidence="2 11">Belongs to the class-I aminoacyl-tRNA synthetase family.</text>
</comment>
<dbReference type="InterPro" id="IPR002300">
    <property type="entry name" value="aa-tRNA-synth_Ia"/>
</dbReference>
<proteinExistence type="inferred from homology"/>
<evidence type="ECO:0000259" key="15">
    <source>
        <dbReference type="Pfam" id="PF13603"/>
    </source>
</evidence>
<keyword evidence="8 11" id="KW-0030">Aminoacyl-tRNA synthetase</keyword>
<dbReference type="CDD" id="cd00812">
    <property type="entry name" value="LeuRS_core"/>
    <property type="match status" value="1"/>
</dbReference>
<dbReference type="SUPFAM" id="SSF52374">
    <property type="entry name" value="Nucleotidylyl transferase"/>
    <property type="match status" value="1"/>
</dbReference>
<dbReference type="InterPro" id="IPR009008">
    <property type="entry name" value="Val/Leu/Ile-tRNA-synth_edit"/>
</dbReference>
<dbReference type="PANTHER" id="PTHR43740">
    <property type="entry name" value="LEUCYL-TRNA SYNTHETASE"/>
    <property type="match status" value="1"/>
</dbReference>
<evidence type="ECO:0000259" key="14">
    <source>
        <dbReference type="Pfam" id="PF09334"/>
    </source>
</evidence>
<dbReference type="SUPFAM" id="SSF50677">
    <property type="entry name" value="ValRS/IleRS/LeuRS editing domain"/>
    <property type="match status" value="1"/>
</dbReference>
<dbReference type="Gene3D" id="3.40.50.620">
    <property type="entry name" value="HUPs"/>
    <property type="match status" value="2"/>
</dbReference>
<evidence type="ECO:0000256" key="11">
    <source>
        <dbReference type="RuleBase" id="RU363035"/>
    </source>
</evidence>
<dbReference type="AlphaFoldDB" id="A0A9W4XCJ1"/>
<gene>
    <name evidence="16" type="ORF">CANVERA_P5103</name>
</gene>
<keyword evidence="4 11" id="KW-0436">Ligase</keyword>
<dbReference type="HAMAP" id="MF_00049_B">
    <property type="entry name" value="Leu_tRNA_synth_B"/>
    <property type="match status" value="1"/>
</dbReference>
<keyword evidence="17" id="KW-1185">Reference proteome</keyword>
<dbReference type="EMBL" id="CANTUO010000007">
    <property type="protein sequence ID" value="CAI5760594.1"/>
    <property type="molecule type" value="Genomic_DNA"/>
</dbReference>
<dbReference type="PROSITE" id="PS00178">
    <property type="entry name" value="AA_TRNA_LIGASE_I"/>
    <property type="match status" value="1"/>
</dbReference>
<dbReference type="FunFam" id="1.10.730.10:FF:000002">
    <property type="entry name" value="Leucine--tRNA ligase"/>
    <property type="match status" value="1"/>
</dbReference>
<dbReference type="InterPro" id="IPR014729">
    <property type="entry name" value="Rossmann-like_a/b/a_fold"/>
</dbReference>
<dbReference type="GO" id="GO:0004823">
    <property type="term" value="F:leucine-tRNA ligase activity"/>
    <property type="evidence" value="ECO:0007669"/>
    <property type="project" value="UniProtKB-EC"/>
</dbReference>
<sequence>MIRSNIRVDLIKTHKLITRYKSSKIDNFQDLSKVPFDEIKFSELDEKWKNIWKQQSLNEQSLHPTKHLNIDDENLKRFYSLVMFPYPSGVLHLGHLRVYTISDVIARFKRLTGHKVIHPMGWDAFGLPAENAAVERNISPSNWTLVNIQKMKQQMQYFLADFDWDREINTSSPDYYKWTQKIFLMLFEKGLAYRSLAEINWDPVDNTVLANEQVDENGRSWRSGAIVEKRNLKQWFIKITDYAQELNKGLSSLNDWPEKVKLMQKNWIGESHGTEINFIIKLPNQCTQIIPVFTTRADTLFSVQYLALSLNHPIAKELSKSDSKLNEFITNSSKLASDSKEGYELKNVKASIPMNYQNELQTKFELPVYIAPYVIDGYGSGAVMGCPGHDERDYEFWKFHKPSKNIIQVVSPVSDTKNNVIPYCSKKGILQDNTVLSNGLAYIGQYKNKSVEEAIELISENLSKLSVGKKTTQYKIRDWLISRQRYWGAPIPIVHCDACGTVPVPEKDLPVLLPSIEGHKFSKGNPLESLKEFYECKCPKCGSDAKRETDTMDTFMDSSWYFFRYLDPHNDHSLIGKDESRNLPVDLYVGGIEHAILHLLYLRFISKFLSDCHIWDGELYNKEPIKKLVTQGMVHGKTFSDPESGRYLRPNELDLTDNEKPKIVGSSMEPVITYEKMSKSKYNGADPNECIKKYGADATRALMLFSAPVSDTLNWNEEQIIGVDRWLRKVIRLSDTIQNLPLKTSHHDQSGQVLKDIKLQGKTYDSIIFSSEELKLYNQIQKFAQNIYQSIDSTLSLNTVISDLMKMTNLLFEASKVSHLYTRPLLMDSISKLLICMSPIAPSTSEECWSRLGFQKSIYFESFPNEKPIDSEYQSFNIFVNGKFKTKFESKKSLINQDENKILKELLKKSDLADLLQNKPIKKVIKKATMIGIVL</sequence>
<dbReference type="InterPro" id="IPR015413">
    <property type="entry name" value="Methionyl/Leucyl_tRNA_Synth"/>
</dbReference>
<organism evidence="16 17">
    <name type="scientific">Candida verbasci</name>
    <dbReference type="NCBI Taxonomy" id="1227364"/>
    <lineage>
        <taxon>Eukaryota</taxon>
        <taxon>Fungi</taxon>
        <taxon>Dikarya</taxon>
        <taxon>Ascomycota</taxon>
        <taxon>Saccharomycotina</taxon>
        <taxon>Pichiomycetes</taxon>
        <taxon>Debaryomycetaceae</taxon>
        <taxon>Candida/Lodderomyces clade</taxon>
        <taxon>Candida</taxon>
    </lineage>
</organism>
<reference evidence="16" key="1">
    <citation type="submission" date="2022-12" db="EMBL/GenBank/DDBJ databases">
        <authorList>
            <person name="Brejova B."/>
        </authorList>
    </citation>
    <scope>NUCLEOTIDE SEQUENCE</scope>
</reference>
<feature type="domain" description="Methionyl/Leucyl tRNA synthetase" evidence="14">
    <location>
        <begin position="84"/>
        <end position="215"/>
    </location>
</feature>
<dbReference type="Pfam" id="PF00133">
    <property type="entry name" value="tRNA-synt_1"/>
    <property type="match status" value="2"/>
</dbReference>
<dbReference type="GO" id="GO:0006429">
    <property type="term" value="P:leucyl-tRNA aminoacylation"/>
    <property type="evidence" value="ECO:0007669"/>
    <property type="project" value="InterPro"/>
</dbReference>
<dbReference type="InterPro" id="IPR025709">
    <property type="entry name" value="Leu_tRNA-synth_edit"/>
</dbReference>
<comment type="subcellular location">
    <subcellularLocation>
        <location evidence="1">Mitochondrion matrix</location>
    </subcellularLocation>
</comment>
<dbReference type="SUPFAM" id="SSF47323">
    <property type="entry name" value="Anticodon-binding domain of a subclass of class I aminoacyl-tRNA synthetases"/>
    <property type="match status" value="1"/>
</dbReference>
<dbReference type="GO" id="GO:0002161">
    <property type="term" value="F:aminoacyl-tRNA deacylase activity"/>
    <property type="evidence" value="ECO:0007669"/>
    <property type="project" value="InterPro"/>
</dbReference>
<feature type="domain" description="Methionyl/Valyl/Leucyl/Isoleucyl-tRNA synthetase anticodon-binding" evidence="13">
    <location>
        <begin position="776"/>
        <end position="889"/>
    </location>
</feature>
<dbReference type="Pfam" id="PF08264">
    <property type="entry name" value="Anticodon_1"/>
    <property type="match status" value="1"/>
</dbReference>
<evidence type="ECO:0000313" key="16">
    <source>
        <dbReference type="EMBL" id="CAI5760594.1"/>
    </source>
</evidence>
<dbReference type="NCBIfam" id="TIGR00396">
    <property type="entry name" value="leuS_bact"/>
    <property type="match status" value="1"/>
</dbReference>
<accession>A0A9W4XCJ1</accession>
<dbReference type="EC" id="6.1.1.4" evidence="3"/>
<evidence type="ECO:0000256" key="7">
    <source>
        <dbReference type="ARBA" id="ARBA00022917"/>
    </source>
</evidence>
<evidence type="ECO:0000256" key="9">
    <source>
        <dbReference type="ARBA" id="ARBA00030520"/>
    </source>
</evidence>
<evidence type="ECO:0000256" key="8">
    <source>
        <dbReference type="ARBA" id="ARBA00023146"/>
    </source>
</evidence>